<proteinExistence type="predicted"/>
<dbReference type="OrthoDB" id="21678at2759"/>
<feature type="region of interest" description="Disordered" evidence="1">
    <location>
        <begin position="1"/>
        <end position="150"/>
    </location>
</feature>
<dbReference type="EMBL" id="JAINUF010000005">
    <property type="protein sequence ID" value="KAJ8361208.1"/>
    <property type="molecule type" value="Genomic_DNA"/>
</dbReference>
<reference evidence="2" key="1">
    <citation type="journal article" date="2023" name="Science">
        <title>Genome structures resolve the early diversification of teleost fishes.</title>
        <authorList>
            <person name="Parey E."/>
            <person name="Louis A."/>
            <person name="Montfort J."/>
            <person name="Bouchez O."/>
            <person name="Roques C."/>
            <person name="Iampietro C."/>
            <person name="Lluch J."/>
            <person name="Castinel A."/>
            <person name="Donnadieu C."/>
            <person name="Desvignes T."/>
            <person name="Floi Bucao C."/>
            <person name="Jouanno E."/>
            <person name="Wen M."/>
            <person name="Mejri S."/>
            <person name="Dirks R."/>
            <person name="Jansen H."/>
            <person name="Henkel C."/>
            <person name="Chen W.J."/>
            <person name="Zahm M."/>
            <person name="Cabau C."/>
            <person name="Klopp C."/>
            <person name="Thompson A.W."/>
            <person name="Robinson-Rechavi M."/>
            <person name="Braasch I."/>
            <person name="Lecointre G."/>
            <person name="Bobe J."/>
            <person name="Postlethwait J.H."/>
            <person name="Berthelot C."/>
            <person name="Roest Crollius H."/>
            <person name="Guiguen Y."/>
        </authorList>
    </citation>
    <scope>NUCLEOTIDE SEQUENCE</scope>
    <source>
        <strain evidence="2">WJC10195</strain>
    </source>
</reference>
<name>A0A9Q1FLJ1_SYNKA</name>
<dbReference type="Proteomes" id="UP001152622">
    <property type="component" value="Chromosome 5"/>
</dbReference>
<comment type="caution">
    <text evidence="2">The sequence shown here is derived from an EMBL/GenBank/DDBJ whole genome shotgun (WGS) entry which is preliminary data.</text>
</comment>
<evidence type="ECO:0000313" key="2">
    <source>
        <dbReference type="EMBL" id="KAJ8361208.1"/>
    </source>
</evidence>
<feature type="compositionally biased region" description="Low complexity" evidence="1">
    <location>
        <begin position="98"/>
        <end position="122"/>
    </location>
</feature>
<protein>
    <submittedName>
        <fullName evidence="2">Uncharacterized protein</fullName>
    </submittedName>
</protein>
<feature type="compositionally biased region" description="Polar residues" evidence="1">
    <location>
        <begin position="1"/>
        <end position="48"/>
    </location>
</feature>
<keyword evidence="3" id="KW-1185">Reference proteome</keyword>
<dbReference type="AlphaFoldDB" id="A0A9Q1FLJ1"/>
<evidence type="ECO:0000256" key="1">
    <source>
        <dbReference type="SAM" id="MobiDB-lite"/>
    </source>
</evidence>
<gene>
    <name evidence="2" type="ORF">SKAU_G00177330</name>
</gene>
<organism evidence="2 3">
    <name type="scientific">Synaphobranchus kaupii</name>
    <name type="common">Kaup's arrowtooth eel</name>
    <dbReference type="NCBI Taxonomy" id="118154"/>
    <lineage>
        <taxon>Eukaryota</taxon>
        <taxon>Metazoa</taxon>
        <taxon>Chordata</taxon>
        <taxon>Craniata</taxon>
        <taxon>Vertebrata</taxon>
        <taxon>Euteleostomi</taxon>
        <taxon>Actinopterygii</taxon>
        <taxon>Neopterygii</taxon>
        <taxon>Teleostei</taxon>
        <taxon>Anguilliformes</taxon>
        <taxon>Synaphobranchidae</taxon>
        <taxon>Synaphobranchus</taxon>
    </lineage>
</organism>
<feature type="compositionally biased region" description="Polar residues" evidence="1">
    <location>
        <begin position="57"/>
        <end position="69"/>
    </location>
</feature>
<sequence>MSYSTYLPASHTNANGFLSPTSAVSSPSYTQSLSYGTTLNARASSLSPANHPAYNALSRQVSSSPQMPSGHSAVPSPLSSRGPKARPSSKPFRSRETPGPIANSNSNSSSSSGGSGGSSISAGKKRKNSSPLPTHAPYSAESSSSSSSSSVYQHLQCQTSAYHGILKTILKKNYWYFRHT</sequence>
<evidence type="ECO:0000313" key="3">
    <source>
        <dbReference type="Proteomes" id="UP001152622"/>
    </source>
</evidence>
<accession>A0A9Q1FLJ1</accession>